<evidence type="ECO:0000313" key="4">
    <source>
        <dbReference type="EMBL" id="CAH2059294.1"/>
    </source>
</evidence>
<dbReference type="SMART" id="SM00369">
    <property type="entry name" value="LRR_TYP"/>
    <property type="match status" value="9"/>
</dbReference>
<dbReference type="InterPro" id="IPR032675">
    <property type="entry name" value="LRR_dom_sf"/>
</dbReference>
<proteinExistence type="predicted"/>
<dbReference type="Proteomes" id="UP000837857">
    <property type="component" value="Chromosome 26"/>
</dbReference>
<dbReference type="SUPFAM" id="SSF52058">
    <property type="entry name" value="L domain-like"/>
    <property type="match status" value="1"/>
</dbReference>
<dbReference type="PANTHER" id="PTHR24369">
    <property type="entry name" value="ANTIGEN BSP, PUTATIVE-RELATED"/>
    <property type="match status" value="1"/>
</dbReference>
<dbReference type="InterPro" id="IPR003591">
    <property type="entry name" value="Leu-rich_rpt_typical-subtyp"/>
</dbReference>
<dbReference type="InterPro" id="IPR001611">
    <property type="entry name" value="Leu-rich_rpt"/>
</dbReference>
<reference evidence="4" key="1">
    <citation type="submission" date="2022-03" db="EMBL/GenBank/DDBJ databases">
        <authorList>
            <person name="Martin H S."/>
        </authorList>
    </citation>
    <scope>NUCLEOTIDE SEQUENCE</scope>
</reference>
<dbReference type="SMART" id="SM00365">
    <property type="entry name" value="LRR_SD22"/>
    <property type="match status" value="4"/>
</dbReference>
<evidence type="ECO:0000256" key="1">
    <source>
        <dbReference type="ARBA" id="ARBA00022614"/>
    </source>
</evidence>
<sequence>MVVLIGAFSMVNGKLSCKFDDGISLFLICSPGEDDYNLNRGFVSDNNETYSINLKACRISGVSNDCFHGLPSLVTLDISLNKIKTLPLGIFDDLIKLRYLNISHNLITDFPAGLLTRIPNLLELDLTGNNLKTLNPGAFNKISMLFLAKNAFQGNGMGPDVFQSSDINFMILANNNMEGAPDSLLRTLRELVYLNLEECSLTELPKFIAAQNLNTLTHLTLNGNKIREISDATVFRHLKELTVLNVAKNLIEKINDDAFASLKKLEVIDLSANRLSTIAENQFQNTPKLNFINLSHNLITKLPVNAFRGTKLSELHLSDNRITYLQDNFCLELKNSGAVLMEFYFDRNPWQCACLKQLLREVKSMNVKYDTTNYDGKRPVCVTTSLFVCRRQDDDNKLFIDMYDGV</sequence>
<feature type="non-terminal residue" evidence="4">
    <location>
        <position position="406"/>
    </location>
</feature>
<dbReference type="Gene3D" id="3.80.10.10">
    <property type="entry name" value="Ribonuclease Inhibitor"/>
    <property type="match status" value="3"/>
</dbReference>
<evidence type="ECO:0000256" key="3">
    <source>
        <dbReference type="ARBA" id="ARBA00022737"/>
    </source>
</evidence>
<dbReference type="Pfam" id="PF13855">
    <property type="entry name" value="LRR_8"/>
    <property type="match status" value="2"/>
</dbReference>
<gene>
    <name evidence="4" type="ORF">IPOD504_LOCUS10806</name>
</gene>
<organism evidence="4 5">
    <name type="scientific">Iphiclides podalirius</name>
    <name type="common">scarce swallowtail</name>
    <dbReference type="NCBI Taxonomy" id="110791"/>
    <lineage>
        <taxon>Eukaryota</taxon>
        <taxon>Metazoa</taxon>
        <taxon>Ecdysozoa</taxon>
        <taxon>Arthropoda</taxon>
        <taxon>Hexapoda</taxon>
        <taxon>Insecta</taxon>
        <taxon>Pterygota</taxon>
        <taxon>Neoptera</taxon>
        <taxon>Endopterygota</taxon>
        <taxon>Lepidoptera</taxon>
        <taxon>Glossata</taxon>
        <taxon>Ditrysia</taxon>
        <taxon>Papilionoidea</taxon>
        <taxon>Papilionidae</taxon>
        <taxon>Papilioninae</taxon>
        <taxon>Iphiclides</taxon>
    </lineage>
</organism>
<keyword evidence="3" id="KW-0677">Repeat</keyword>
<dbReference type="Pfam" id="PF00560">
    <property type="entry name" value="LRR_1"/>
    <property type="match status" value="1"/>
</dbReference>
<evidence type="ECO:0000313" key="5">
    <source>
        <dbReference type="Proteomes" id="UP000837857"/>
    </source>
</evidence>
<dbReference type="PROSITE" id="PS51450">
    <property type="entry name" value="LRR"/>
    <property type="match status" value="6"/>
</dbReference>
<protein>
    <submittedName>
        <fullName evidence="4">Uncharacterized protein</fullName>
    </submittedName>
</protein>
<dbReference type="InterPro" id="IPR050541">
    <property type="entry name" value="LRR_TM_domain-containing"/>
</dbReference>
<name>A0ABN8IJ70_9NEOP</name>
<dbReference type="EMBL" id="OW152838">
    <property type="protein sequence ID" value="CAH2059294.1"/>
    <property type="molecule type" value="Genomic_DNA"/>
</dbReference>
<accession>A0ABN8IJ70</accession>
<keyword evidence="5" id="KW-1185">Reference proteome</keyword>
<evidence type="ECO:0000256" key="2">
    <source>
        <dbReference type="ARBA" id="ARBA00022729"/>
    </source>
</evidence>
<keyword evidence="2" id="KW-0732">Signal</keyword>
<dbReference type="PANTHER" id="PTHR24369:SF210">
    <property type="entry name" value="CHAOPTIN-RELATED"/>
    <property type="match status" value="1"/>
</dbReference>
<keyword evidence="1" id="KW-0433">Leucine-rich repeat</keyword>